<organism evidence="1 2">
    <name type="scientific">Pelosinus propionicus DSM 13327</name>
    <dbReference type="NCBI Taxonomy" id="1123291"/>
    <lineage>
        <taxon>Bacteria</taxon>
        <taxon>Bacillati</taxon>
        <taxon>Bacillota</taxon>
        <taxon>Negativicutes</taxon>
        <taxon>Selenomonadales</taxon>
        <taxon>Sporomusaceae</taxon>
        <taxon>Pelosinus</taxon>
    </lineage>
</organism>
<evidence type="ECO:0000313" key="2">
    <source>
        <dbReference type="Proteomes" id="UP000199520"/>
    </source>
</evidence>
<name>A0A1I4PN22_9FIRM</name>
<protein>
    <submittedName>
        <fullName evidence="1">Lysine-N-methylase</fullName>
    </submittedName>
</protein>
<gene>
    <name evidence="1" type="ORF">SAMN04490355_106727</name>
</gene>
<keyword evidence="1" id="KW-0489">Methyltransferase</keyword>
<dbReference type="EMBL" id="FOTS01000067">
    <property type="protein sequence ID" value="SFM29064.1"/>
    <property type="molecule type" value="Genomic_DNA"/>
</dbReference>
<accession>A0A1I4PN22</accession>
<dbReference type="RefSeq" id="WP_090943615.1">
    <property type="nucleotide sequence ID" value="NZ_FOTS01000067.1"/>
</dbReference>
<keyword evidence="2" id="KW-1185">Reference proteome</keyword>
<keyword evidence="1" id="KW-0808">Transferase</keyword>
<dbReference type="GO" id="GO:0032259">
    <property type="term" value="P:methylation"/>
    <property type="evidence" value="ECO:0007669"/>
    <property type="project" value="UniProtKB-KW"/>
</dbReference>
<evidence type="ECO:0000313" key="1">
    <source>
        <dbReference type="EMBL" id="SFM29064.1"/>
    </source>
</evidence>
<proteinExistence type="predicted"/>
<dbReference type="GO" id="GO:0008168">
    <property type="term" value="F:methyltransferase activity"/>
    <property type="evidence" value="ECO:0007669"/>
    <property type="project" value="UniProtKB-KW"/>
</dbReference>
<reference evidence="2" key="1">
    <citation type="submission" date="2016-10" db="EMBL/GenBank/DDBJ databases">
        <authorList>
            <person name="Varghese N."/>
            <person name="Submissions S."/>
        </authorList>
    </citation>
    <scope>NUCLEOTIDE SEQUENCE [LARGE SCALE GENOMIC DNA]</scope>
    <source>
        <strain evidence="2">DSM 13327</strain>
    </source>
</reference>
<dbReference type="AlphaFoldDB" id="A0A1I4PN22"/>
<dbReference type="STRING" id="1123291.SAMN04490355_106727"/>
<dbReference type="Proteomes" id="UP000199520">
    <property type="component" value="Unassembled WGS sequence"/>
</dbReference>
<dbReference type="OrthoDB" id="86584at2"/>
<sequence>MENHEYILENYIVNYVYKNLFPLGPQESILYEQRSIYTEYTVLVLHYSMIRTLLIGMAGYHREGFRVKHVIKLIQTFAKAIEHDLSYVNQAVQFISASDMNNIAGATILVKI</sequence>